<dbReference type="InterPro" id="IPR004610">
    <property type="entry name" value="RecJ"/>
</dbReference>
<dbReference type="InterPro" id="IPR003156">
    <property type="entry name" value="DHHA1_dom"/>
</dbReference>
<dbReference type="GO" id="GO:0006281">
    <property type="term" value="P:DNA repair"/>
    <property type="evidence" value="ECO:0007669"/>
    <property type="project" value="InterPro"/>
</dbReference>
<evidence type="ECO:0000256" key="4">
    <source>
        <dbReference type="ARBA" id="ARBA00022801"/>
    </source>
</evidence>
<keyword evidence="10" id="KW-1185">Reference proteome</keyword>
<dbReference type="GO" id="GO:0006310">
    <property type="term" value="P:DNA recombination"/>
    <property type="evidence" value="ECO:0007669"/>
    <property type="project" value="InterPro"/>
</dbReference>
<dbReference type="Pfam" id="PF17768">
    <property type="entry name" value="RecJ_OB"/>
    <property type="match status" value="1"/>
</dbReference>
<dbReference type="EMBL" id="SLYC01000001">
    <property type="protein sequence ID" value="TCQ07947.1"/>
    <property type="molecule type" value="Genomic_DNA"/>
</dbReference>
<accession>A0A4R2TXZ6</accession>
<sequence>MLNRKYWIYRDHEQVHIDNLVKELNISEITARLLINRGFTDCSKAAVFLNSSLDDLNDPYLLKDMDRAVSKIKKAIDEKQAIWIYGDYDVDGISSTAVLIKYFNLINFPVNYYIPDRIEEGYGINLSAIEKIASEGGNLIITVDCGITAVKEVEKAKELGIDVIITDHHECQRELPRAIAIINPKQDGCNYPFKMPCGCGIAFKLIQALLPKEIFISHIDIFIDIVAIATIADMVPLTDENRIFVKYGLGIIENSNNLGIKMLVESCGLEGKKITAGHIGYMIAPRINAAGRISSPQNAVRLLITDDINEARNLAKLLSDENSKRQDMEAEIVEEALRIVESDKNYEHEKVLVISGDGWHHGVIGIVASRVVEKFHKPTIILAVEHGIAKGSARSISKFNLFKALESCGDLFLKFGGHEQAAGLTLLQENVQAFRTKINELANEILSEEDLIPEIHCDTELMLNNINESFIDELSNLEPYGIGNPTPQFYCINLKTKKINILGSDGKHIKIQFSEGNKVIESIGFNMGSYAAAIEHNNKIGAVFTPEFNFFNNKKTIQLKLKDIKLFSNTYTNEEIKTQYFNSFIEKKMVEDIKEVDLSTLNNYIHYYEDKDYFLVNYIYRAEGPLLIIVNTLEQASRIFKLMDIRQGSSSRVNIFFNNPIDNNRHKNTIDIIINPNIDKIQYKIYNNIIAYDFFFTQMDLITFITKEQSVNKIILYEKNDELSNERFIKSITPTRDKLTIVYKALRDNFNNSTVELSEIISYIKGQKFDINTILLNRSLVIFSEGNLIKDPFILGQKGYVSINIEVQKSKINIEDLLSYKSYIDCYNSFLNYKKRLLNHIEEERKWT</sequence>
<dbReference type="Gene3D" id="3.90.1640.30">
    <property type="match status" value="1"/>
</dbReference>
<keyword evidence="3" id="KW-0540">Nuclease</keyword>
<dbReference type="PANTHER" id="PTHR30255:SF2">
    <property type="entry name" value="SINGLE-STRANDED-DNA-SPECIFIC EXONUCLEASE RECJ"/>
    <property type="match status" value="1"/>
</dbReference>
<dbReference type="GO" id="GO:0003676">
    <property type="term" value="F:nucleic acid binding"/>
    <property type="evidence" value="ECO:0007669"/>
    <property type="project" value="InterPro"/>
</dbReference>
<dbReference type="AlphaFoldDB" id="A0A4R2TXZ6"/>
<dbReference type="OrthoDB" id="9809852at2"/>
<dbReference type="Gene3D" id="3.10.310.30">
    <property type="match status" value="1"/>
</dbReference>
<protein>
    <recommendedName>
        <fullName evidence="2">Single-stranded-DNA-specific exonuclease RecJ</fullName>
    </recommendedName>
</protein>
<evidence type="ECO:0000256" key="5">
    <source>
        <dbReference type="ARBA" id="ARBA00022839"/>
    </source>
</evidence>
<dbReference type="InterPro" id="IPR051673">
    <property type="entry name" value="SSDNA_exonuclease_RecJ"/>
</dbReference>
<dbReference type="PANTHER" id="PTHR30255">
    <property type="entry name" value="SINGLE-STRANDED-DNA-SPECIFIC EXONUCLEASE RECJ"/>
    <property type="match status" value="1"/>
</dbReference>
<dbReference type="SUPFAM" id="SSF64182">
    <property type="entry name" value="DHH phosphoesterases"/>
    <property type="match status" value="1"/>
</dbReference>
<keyword evidence="4" id="KW-0378">Hydrolase</keyword>
<comment type="similarity">
    <text evidence="1">Belongs to the RecJ family.</text>
</comment>
<name>A0A4R2TXZ6_9FIRM</name>
<dbReference type="InterPro" id="IPR041122">
    <property type="entry name" value="RecJ_OB"/>
</dbReference>
<feature type="domain" description="DHHA1" evidence="7">
    <location>
        <begin position="350"/>
        <end position="443"/>
    </location>
</feature>
<dbReference type="InterPro" id="IPR001667">
    <property type="entry name" value="DDH_dom"/>
</dbReference>
<evidence type="ECO:0000256" key="2">
    <source>
        <dbReference type="ARBA" id="ARBA00019841"/>
    </source>
</evidence>
<feature type="domain" description="RecJ OB" evidence="8">
    <location>
        <begin position="457"/>
        <end position="563"/>
    </location>
</feature>
<evidence type="ECO:0000313" key="9">
    <source>
        <dbReference type="EMBL" id="TCQ07947.1"/>
    </source>
</evidence>
<evidence type="ECO:0000259" key="7">
    <source>
        <dbReference type="Pfam" id="PF02272"/>
    </source>
</evidence>
<evidence type="ECO:0000259" key="8">
    <source>
        <dbReference type="Pfam" id="PF17768"/>
    </source>
</evidence>
<keyword evidence="5 9" id="KW-0269">Exonuclease</keyword>
<comment type="caution">
    <text evidence="9">The sequence shown here is derived from an EMBL/GenBank/DDBJ whole genome shotgun (WGS) entry which is preliminary data.</text>
</comment>
<dbReference type="RefSeq" id="WP_132847127.1">
    <property type="nucleotide sequence ID" value="NZ_CP058648.1"/>
</dbReference>
<reference evidence="9 10" key="1">
    <citation type="submission" date="2019-03" db="EMBL/GenBank/DDBJ databases">
        <title>Genomic Encyclopedia of Type Strains, Phase IV (KMG-IV): sequencing the most valuable type-strain genomes for metagenomic binning, comparative biology and taxonomic classification.</title>
        <authorList>
            <person name="Goeker M."/>
        </authorList>
    </citation>
    <scope>NUCLEOTIDE SEQUENCE [LARGE SCALE GENOMIC DNA]</scope>
    <source>
        <strain evidence="9 10">DSM 100013</strain>
    </source>
</reference>
<feature type="domain" description="DDH" evidence="6">
    <location>
        <begin position="82"/>
        <end position="229"/>
    </location>
</feature>
<dbReference type="Pfam" id="PF01368">
    <property type="entry name" value="DHH"/>
    <property type="match status" value="1"/>
</dbReference>
<dbReference type="Pfam" id="PF02272">
    <property type="entry name" value="DHHA1"/>
    <property type="match status" value="1"/>
</dbReference>
<evidence type="ECO:0000313" key="10">
    <source>
        <dbReference type="Proteomes" id="UP000295504"/>
    </source>
</evidence>
<dbReference type="GO" id="GO:0008409">
    <property type="term" value="F:5'-3' exonuclease activity"/>
    <property type="evidence" value="ECO:0007669"/>
    <property type="project" value="InterPro"/>
</dbReference>
<organism evidence="9 10">
    <name type="scientific">Serpentinicella alkaliphila</name>
    <dbReference type="NCBI Taxonomy" id="1734049"/>
    <lineage>
        <taxon>Bacteria</taxon>
        <taxon>Bacillati</taxon>
        <taxon>Bacillota</taxon>
        <taxon>Clostridia</taxon>
        <taxon>Peptostreptococcales</taxon>
        <taxon>Natronincolaceae</taxon>
        <taxon>Serpentinicella</taxon>
    </lineage>
</organism>
<proteinExistence type="inferred from homology"/>
<evidence type="ECO:0000259" key="6">
    <source>
        <dbReference type="Pfam" id="PF01368"/>
    </source>
</evidence>
<dbReference type="Proteomes" id="UP000295504">
    <property type="component" value="Unassembled WGS sequence"/>
</dbReference>
<evidence type="ECO:0000256" key="1">
    <source>
        <dbReference type="ARBA" id="ARBA00005915"/>
    </source>
</evidence>
<gene>
    <name evidence="9" type="ORF">EDD79_100130</name>
</gene>
<evidence type="ECO:0000256" key="3">
    <source>
        <dbReference type="ARBA" id="ARBA00022722"/>
    </source>
</evidence>
<dbReference type="InterPro" id="IPR038763">
    <property type="entry name" value="DHH_sf"/>
</dbReference>
<dbReference type="NCBIfam" id="TIGR00644">
    <property type="entry name" value="recJ"/>
    <property type="match status" value="1"/>
</dbReference>